<dbReference type="SUPFAM" id="SSF110849">
    <property type="entry name" value="ParB/Sulfiredoxin"/>
    <property type="match status" value="1"/>
</dbReference>
<evidence type="ECO:0000313" key="4">
    <source>
        <dbReference type="Proteomes" id="UP001208938"/>
    </source>
</evidence>
<accession>A0ABT3GUA7</accession>
<dbReference type="EMBL" id="JAPDFL010000001">
    <property type="protein sequence ID" value="MCW1931124.1"/>
    <property type="molecule type" value="Genomic_DNA"/>
</dbReference>
<dbReference type="InterPro" id="IPR036086">
    <property type="entry name" value="ParB/Sulfiredoxin_sf"/>
</dbReference>
<dbReference type="SMART" id="SM00470">
    <property type="entry name" value="ParB"/>
    <property type="match status" value="1"/>
</dbReference>
<proteinExistence type="predicted"/>
<dbReference type="Pfam" id="PF02195">
    <property type="entry name" value="ParB_N"/>
    <property type="match status" value="1"/>
</dbReference>
<protein>
    <submittedName>
        <fullName evidence="3">ParB N-terminal domain-containing protein</fullName>
    </submittedName>
</protein>
<dbReference type="InterPro" id="IPR003115">
    <property type="entry name" value="ParB_N"/>
</dbReference>
<evidence type="ECO:0000259" key="2">
    <source>
        <dbReference type="SMART" id="SM00470"/>
    </source>
</evidence>
<evidence type="ECO:0000256" key="1">
    <source>
        <dbReference type="SAM" id="MobiDB-lite"/>
    </source>
</evidence>
<feature type="compositionally biased region" description="Pro residues" evidence="1">
    <location>
        <begin position="223"/>
        <end position="240"/>
    </location>
</feature>
<feature type="domain" description="ParB-like N-terminal" evidence="2">
    <location>
        <begin position="4"/>
        <end position="103"/>
    </location>
</feature>
<dbReference type="PANTHER" id="PTHR33375:SF1">
    <property type="entry name" value="CHROMOSOME-PARTITIONING PROTEIN PARB-RELATED"/>
    <property type="match status" value="1"/>
</dbReference>
<keyword evidence="4" id="KW-1185">Reference proteome</keyword>
<dbReference type="InterPro" id="IPR050336">
    <property type="entry name" value="Chromosome_partition/occlusion"/>
</dbReference>
<gene>
    <name evidence="3" type="ORF">OKW52_02275</name>
</gene>
<name>A0ABT3GUA7_9RHOB</name>
<organism evidence="3 4">
    <name type="scientific">Pararhodobacter zhoushanensis</name>
    <dbReference type="NCBI Taxonomy" id="2479545"/>
    <lineage>
        <taxon>Bacteria</taxon>
        <taxon>Pseudomonadati</taxon>
        <taxon>Pseudomonadota</taxon>
        <taxon>Alphaproteobacteria</taxon>
        <taxon>Rhodobacterales</taxon>
        <taxon>Paracoccaceae</taxon>
        <taxon>Pararhodobacter</taxon>
    </lineage>
</organism>
<dbReference type="RefSeq" id="WP_264504274.1">
    <property type="nucleotide sequence ID" value="NZ_JAPDFL010000001.1"/>
</dbReference>
<feature type="region of interest" description="Disordered" evidence="1">
    <location>
        <begin position="218"/>
        <end position="240"/>
    </location>
</feature>
<sequence>MDLQHLPRSDILADALLRDRLTCDPEALAALQASIASEGLRQPVEVFPITGDTPWGLLAGHRRLQCLDALNRLTPGSWDTIPCVIRKPADIPLAMALMVSENEMRAQISPWEKGALLCEAVEFGLFDSIDTATDALYPTLTRQARSRLRGFGRVVEVLGDLMTHPHTLSSARVDRLAVAIRAGLGEIMVEALHPVGRASADRQWRALLPAISEAILLPEDPDAAPPPATPEPPAPAACSA</sequence>
<dbReference type="Gene3D" id="3.90.1530.30">
    <property type="match status" value="1"/>
</dbReference>
<dbReference type="Proteomes" id="UP001208938">
    <property type="component" value="Unassembled WGS sequence"/>
</dbReference>
<comment type="caution">
    <text evidence="3">The sequence shown here is derived from an EMBL/GenBank/DDBJ whole genome shotgun (WGS) entry which is preliminary data.</text>
</comment>
<reference evidence="3 4" key="1">
    <citation type="submission" date="2022-10" db="EMBL/GenBank/DDBJ databases">
        <title>Pararhodobacter sp. nov., isolated from marine algae.</title>
        <authorList>
            <person name="Choi B.J."/>
            <person name="Kim J.M."/>
            <person name="Lee J.K."/>
            <person name="Choi D.G."/>
            <person name="Jeon C.O."/>
        </authorList>
    </citation>
    <scope>NUCLEOTIDE SEQUENCE [LARGE SCALE GENOMIC DNA]</scope>
    <source>
        <strain evidence="3 4">ZQ420</strain>
    </source>
</reference>
<dbReference type="PANTHER" id="PTHR33375">
    <property type="entry name" value="CHROMOSOME-PARTITIONING PROTEIN PARB-RELATED"/>
    <property type="match status" value="1"/>
</dbReference>
<evidence type="ECO:0000313" key="3">
    <source>
        <dbReference type="EMBL" id="MCW1931124.1"/>
    </source>
</evidence>